<evidence type="ECO:0000256" key="4">
    <source>
        <dbReference type="ARBA" id="ARBA00022692"/>
    </source>
</evidence>
<name>A0A067QZ15_ZOONE</name>
<organism evidence="11 12">
    <name type="scientific">Zootermopsis nevadensis</name>
    <name type="common">Dampwood termite</name>
    <dbReference type="NCBI Taxonomy" id="136037"/>
    <lineage>
        <taxon>Eukaryota</taxon>
        <taxon>Metazoa</taxon>
        <taxon>Ecdysozoa</taxon>
        <taxon>Arthropoda</taxon>
        <taxon>Hexapoda</taxon>
        <taxon>Insecta</taxon>
        <taxon>Pterygota</taxon>
        <taxon>Neoptera</taxon>
        <taxon>Polyneoptera</taxon>
        <taxon>Dictyoptera</taxon>
        <taxon>Blattodea</taxon>
        <taxon>Blattoidea</taxon>
        <taxon>Termitoidae</taxon>
        <taxon>Termopsidae</taxon>
        <taxon>Zootermopsis</taxon>
    </lineage>
</organism>
<dbReference type="PANTHER" id="PTHR21137">
    <property type="entry name" value="ODORANT RECEPTOR"/>
    <property type="match status" value="1"/>
</dbReference>
<evidence type="ECO:0000256" key="7">
    <source>
        <dbReference type="ARBA" id="ARBA00023136"/>
    </source>
</evidence>
<gene>
    <name evidence="11" type="ORF">L798_15727</name>
</gene>
<protein>
    <recommendedName>
        <fullName evidence="13">Odorant receptor</fullName>
    </recommendedName>
</protein>
<proteinExistence type="predicted"/>
<keyword evidence="7 10" id="KW-0472">Membrane</keyword>
<evidence type="ECO:0000256" key="5">
    <source>
        <dbReference type="ARBA" id="ARBA00022725"/>
    </source>
</evidence>
<dbReference type="GO" id="GO:0004984">
    <property type="term" value="F:olfactory receptor activity"/>
    <property type="evidence" value="ECO:0007669"/>
    <property type="project" value="InterPro"/>
</dbReference>
<dbReference type="EMBL" id="KK853179">
    <property type="protein sequence ID" value="KDR10228.1"/>
    <property type="molecule type" value="Genomic_DNA"/>
</dbReference>
<comment type="subcellular location">
    <subcellularLocation>
        <location evidence="1">Cell membrane</location>
        <topology evidence="1">Multi-pass membrane protein</topology>
    </subcellularLocation>
</comment>
<evidence type="ECO:0000256" key="9">
    <source>
        <dbReference type="ARBA" id="ARBA00023224"/>
    </source>
</evidence>
<reference evidence="11 12" key="1">
    <citation type="journal article" date="2014" name="Nat. Commun.">
        <title>Molecular traces of alternative social organization in a termite genome.</title>
        <authorList>
            <person name="Terrapon N."/>
            <person name="Li C."/>
            <person name="Robertson H.M."/>
            <person name="Ji L."/>
            <person name="Meng X."/>
            <person name="Booth W."/>
            <person name="Chen Z."/>
            <person name="Childers C.P."/>
            <person name="Glastad K.M."/>
            <person name="Gokhale K."/>
            <person name="Gowin J."/>
            <person name="Gronenberg W."/>
            <person name="Hermansen R.A."/>
            <person name="Hu H."/>
            <person name="Hunt B.G."/>
            <person name="Huylmans A.K."/>
            <person name="Khalil S.M."/>
            <person name="Mitchell R.D."/>
            <person name="Munoz-Torres M.C."/>
            <person name="Mustard J.A."/>
            <person name="Pan H."/>
            <person name="Reese J.T."/>
            <person name="Scharf M.E."/>
            <person name="Sun F."/>
            <person name="Vogel H."/>
            <person name="Xiao J."/>
            <person name="Yang W."/>
            <person name="Yang Z."/>
            <person name="Yang Z."/>
            <person name="Zhou J."/>
            <person name="Zhu J."/>
            <person name="Brent C.S."/>
            <person name="Elsik C.G."/>
            <person name="Goodisman M.A."/>
            <person name="Liberles D.A."/>
            <person name="Roe R.M."/>
            <person name="Vargo E.L."/>
            <person name="Vilcinskas A."/>
            <person name="Wang J."/>
            <person name="Bornberg-Bauer E."/>
            <person name="Korb J."/>
            <person name="Zhang G."/>
            <person name="Liebig J."/>
        </authorList>
    </citation>
    <scope>NUCLEOTIDE SEQUENCE [LARGE SCALE GENOMIC DNA]</scope>
    <source>
        <tissue evidence="11">Whole organism</tissue>
    </source>
</reference>
<feature type="transmembrane region" description="Helical" evidence="10">
    <location>
        <begin position="416"/>
        <end position="435"/>
    </location>
</feature>
<feature type="transmembrane region" description="Helical" evidence="10">
    <location>
        <begin position="71"/>
        <end position="89"/>
    </location>
</feature>
<dbReference type="InParanoid" id="A0A067QZ15"/>
<keyword evidence="5" id="KW-0552">Olfaction</keyword>
<evidence type="ECO:0000313" key="12">
    <source>
        <dbReference type="Proteomes" id="UP000027135"/>
    </source>
</evidence>
<keyword evidence="8" id="KW-0675">Receptor</keyword>
<keyword evidence="4 10" id="KW-0812">Transmembrane</keyword>
<dbReference type="GO" id="GO:0005549">
    <property type="term" value="F:odorant binding"/>
    <property type="evidence" value="ECO:0007669"/>
    <property type="project" value="InterPro"/>
</dbReference>
<feature type="transmembrane region" description="Helical" evidence="10">
    <location>
        <begin position="36"/>
        <end position="59"/>
    </location>
</feature>
<evidence type="ECO:0000256" key="10">
    <source>
        <dbReference type="SAM" id="Phobius"/>
    </source>
</evidence>
<evidence type="ECO:0000256" key="6">
    <source>
        <dbReference type="ARBA" id="ARBA00022989"/>
    </source>
</evidence>
<sequence>MENKPMESMGLCVAVLKIGGLWHTRDMTQRNAILYNMLRTFVVIVLGAVTLQVYLYLFIMWGSLEDMFQTTAYSISLTVLSLKYHVMLFRNEEVDNIIQTVQKNFIIHGTELSTENRQIIKNTIKLAKRVAVAYATMQTFALITYTIIGPLTSFGVPLHTENATNISYESRISDRKLSMEMWVPIDISQSPQFEIAYIYVSVTSAINSWNLVAIEVFCMTTFIYIAGQFELLCDSIRNTSQRVMYRLNETQHPSSGNDHIDKPQKFTSDKKMKIQHSSANTESSVIPEKDEGVHPFGSAVTMAIQEENMANKTQYFASEQNDAIIRLGRNYDSLGGETYNLDIPGSFSNYQKEMERYLMECIKHHQKLIECSEKIDLLWKRVFFYQFLTASLLICFIGLKAISMPLNGEFAKTMEYLAAVIFQLGLYCTFGSNLMTQSEAVFNAAYESDWNNQSKHYKNCTRMLIMRAQRPVKLTAGRFGTLSLPLFTSMLRSSYSYLALLRQMQEH</sequence>
<dbReference type="eggNOG" id="ENOG502SSPN">
    <property type="taxonomic scope" value="Eukaryota"/>
</dbReference>
<dbReference type="AlphaFoldDB" id="A0A067QZ15"/>
<dbReference type="Proteomes" id="UP000027135">
    <property type="component" value="Unassembled WGS sequence"/>
</dbReference>
<dbReference type="GO" id="GO:0005886">
    <property type="term" value="C:plasma membrane"/>
    <property type="evidence" value="ECO:0007669"/>
    <property type="project" value="UniProtKB-SubCell"/>
</dbReference>
<feature type="transmembrane region" description="Helical" evidence="10">
    <location>
        <begin position="382"/>
        <end position="404"/>
    </location>
</feature>
<dbReference type="FunCoup" id="A0A067QZ15">
    <property type="interactions" value="60"/>
</dbReference>
<evidence type="ECO:0000256" key="3">
    <source>
        <dbReference type="ARBA" id="ARBA00022606"/>
    </source>
</evidence>
<evidence type="ECO:0008006" key="13">
    <source>
        <dbReference type="Google" id="ProtNLM"/>
    </source>
</evidence>
<evidence type="ECO:0000256" key="2">
    <source>
        <dbReference type="ARBA" id="ARBA00022475"/>
    </source>
</evidence>
<feature type="transmembrane region" description="Helical" evidence="10">
    <location>
        <begin position="130"/>
        <end position="148"/>
    </location>
</feature>
<dbReference type="Pfam" id="PF02949">
    <property type="entry name" value="7tm_6"/>
    <property type="match status" value="1"/>
</dbReference>
<dbReference type="PANTHER" id="PTHR21137:SF35">
    <property type="entry name" value="ODORANT RECEPTOR 19A-RELATED"/>
    <property type="match status" value="1"/>
</dbReference>
<dbReference type="OMA" id="ERYLMEC"/>
<keyword evidence="12" id="KW-1185">Reference proteome</keyword>
<keyword evidence="6 10" id="KW-1133">Transmembrane helix</keyword>
<dbReference type="GO" id="GO:0007165">
    <property type="term" value="P:signal transduction"/>
    <property type="evidence" value="ECO:0007669"/>
    <property type="project" value="UniProtKB-KW"/>
</dbReference>
<keyword evidence="3" id="KW-0716">Sensory transduction</keyword>
<feature type="transmembrane region" description="Helical" evidence="10">
    <location>
        <begin position="209"/>
        <end position="227"/>
    </location>
</feature>
<evidence type="ECO:0000256" key="1">
    <source>
        <dbReference type="ARBA" id="ARBA00004651"/>
    </source>
</evidence>
<accession>A0A067QZ15</accession>
<evidence type="ECO:0000313" key="11">
    <source>
        <dbReference type="EMBL" id="KDR10228.1"/>
    </source>
</evidence>
<keyword evidence="9" id="KW-0807">Transducer</keyword>
<evidence type="ECO:0000256" key="8">
    <source>
        <dbReference type="ARBA" id="ARBA00023170"/>
    </source>
</evidence>
<dbReference type="InterPro" id="IPR004117">
    <property type="entry name" value="7tm6_olfct_rcpt"/>
</dbReference>
<keyword evidence="2" id="KW-1003">Cell membrane</keyword>